<accession>A0A084SEQ3</accession>
<dbReference type="EMBL" id="JPMI01000411">
    <property type="protein sequence ID" value="KFA86938.1"/>
    <property type="molecule type" value="Genomic_DNA"/>
</dbReference>
<name>A0A084SEQ3_9BACT</name>
<comment type="caution">
    <text evidence="3">The sequence shown here is derived from an EMBL/GenBank/DDBJ whole genome shotgun (WGS) entry which is preliminary data.</text>
</comment>
<dbReference type="AlphaFoldDB" id="A0A084SEQ3"/>
<dbReference type="Proteomes" id="UP000028547">
    <property type="component" value="Unassembled WGS sequence"/>
</dbReference>
<dbReference type="InterPro" id="IPR011754">
    <property type="entry name" value="Mxa_paralog_2268"/>
</dbReference>
<proteinExistence type="predicted"/>
<dbReference type="RefSeq" id="WP_043414060.1">
    <property type="nucleotide sequence ID" value="NZ_JPMI01000411.1"/>
</dbReference>
<protein>
    <recommendedName>
        <fullName evidence="5">DUF2381 family protein</fullName>
    </recommendedName>
</protein>
<evidence type="ECO:0000313" key="4">
    <source>
        <dbReference type="Proteomes" id="UP000028547"/>
    </source>
</evidence>
<feature type="chain" id="PRO_5001781416" description="DUF2381 family protein" evidence="2">
    <location>
        <begin position="23"/>
        <end position="312"/>
    </location>
</feature>
<dbReference type="NCBIfam" id="TIGR02268">
    <property type="entry name" value="Myxococcus xanthus paralogous family TIGR02268"/>
    <property type="match status" value="1"/>
</dbReference>
<evidence type="ECO:0000256" key="1">
    <source>
        <dbReference type="SAM" id="MobiDB-lite"/>
    </source>
</evidence>
<evidence type="ECO:0000256" key="2">
    <source>
        <dbReference type="SAM" id="SignalP"/>
    </source>
</evidence>
<evidence type="ECO:0000313" key="3">
    <source>
        <dbReference type="EMBL" id="KFA86938.1"/>
    </source>
</evidence>
<keyword evidence="2" id="KW-0732">Signal</keyword>
<dbReference type="Pfam" id="PF09544">
    <property type="entry name" value="DUF2381"/>
    <property type="match status" value="1"/>
</dbReference>
<sequence length="312" mass="34526">MLIPLRITALLLLLYSSAPVLAQSLTPGWDISGAPRFTVTADTAGETREVPISPNRTLSFVFDTPVLKGGVVVEERARFRQVALSEDGLMLNLLPSDELKPGRRLRLTVRFADEASPTSLDFTLVVSPRAEPQVEVYREPRSCDSHRQQAEESDARARHYQTLLARERAERGWPRGIIGLLASKLMDEKGIRSKRITKDIVLRPGETFTVLDAVSYRATGGEKDAEVTRLAVELLLRNLGSAPWTPTHALLVGEGVRWEMEVWPPRPLSPGKAGQVLMEVEKPGRVGSGPFLLKLWQEGTTRVVTFSGVTFP</sequence>
<gene>
    <name evidence="3" type="ORF">Q664_51105</name>
</gene>
<evidence type="ECO:0008006" key="5">
    <source>
        <dbReference type="Google" id="ProtNLM"/>
    </source>
</evidence>
<feature type="compositionally biased region" description="Basic and acidic residues" evidence="1">
    <location>
        <begin position="136"/>
        <end position="155"/>
    </location>
</feature>
<reference evidence="3 4" key="1">
    <citation type="submission" date="2014-07" db="EMBL/GenBank/DDBJ databases">
        <title>Draft Genome Sequence of Gephyronic Acid Producer, Cystobacter violaceus Strain Cb vi76.</title>
        <authorList>
            <person name="Stevens D.C."/>
            <person name="Young J."/>
            <person name="Carmichael R."/>
            <person name="Tan J."/>
            <person name="Taylor R.E."/>
        </authorList>
    </citation>
    <scope>NUCLEOTIDE SEQUENCE [LARGE SCALE GENOMIC DNA]</scope>
    <source>
        <strain evidence="3 4">Cb vi76</strain>
    </source>
</reference>
<feature type="signal peptide" evidence="2">
    <location>
        <begin position="1"/>
        <end position="22"/>
    </location>
</feature>
<organism evidence="3 4">
    <name type="scientific">Archangium violaceum Cb vi76</name>
    <dbReference type="NCBI Taxonomy" id="1406225"/>
    <lineage>
        <taxon>Bacteria</taxon>
        <taxon>Pseudomonadati</taxon>
        <taxon>Myxococcota</taxon>
        <taxon>Myxococcia</taxon>
        <taxon>Myxococcales</taxon>
        <taxon>Cystobacterineae</taxon>
        <taxon>Archangiaceae</taxon>
        <taxon>Archangium</taxon>
    </lineage>
</organism>
<feature type="region of interest" description="Disordered" evidence="1">
    <location>
        <begin position="135"/>
        <end position="155"/>
    </location>
</feature>